<protein>
    <submittedName>
        <fullName evidence="1">Uncharacterized protein</fullName>
    </submittedName>
</protein>
<evidence type="ECO:0000313" key="2">
    <source>
        <dbReference type="Proteomes" id="UP000291822"/>
    </source>
</evidence>
<dbReference type="InterPro" id="IPR047677">
    <property type="entry name" value="GDCCVxC"/>
</dbReference>
<dbReference type="Proteomes" id="UP000291822">
    <property type="component" value="Unassembled WGS sequence"/>
</dbReference>
<dbReference type="NCBIfam" id="NF041374">
    <property type="entry name" value="GDCCVxC"/>
    <property type="match status" value="1"/>
</dbReference>
<gene>
    <name evidence="1" type="ORF">EZM97_21360</name>
</gene>
<accession>A0A4R0YUI8</accession>
<proteinExistence type="predicted"/>
<dbReference type="RefSeq" id="WP_131410588.1">
    <property type="nucleotide sequence ID" value="NZ_SJTG01000003.1"/>
</dbReference>
<evidence type="ECO:0000313" key="1">
    <source>
        <dbReference type="EMBL" id="TCI08806.1"/>
    </source>
</evidence>
<sequence>MSSSTVTPILVSTLTCPDCGHRATESMPVNACVFFYDCTECGALLRPRPGDCCVFCSYGTVPCPPVQQQASCCQGH</sequence>
<comment type="caution">
    <text evidence="1">The sequence shown here is derived from an EMBL/GenBank/DDBJ whole genome shotgun (WGS) entry which is preliminary data.</text>
</comment>
<keyword evidence="2" id="KW-1185">Reference proteome</keyword>
<dbReference type="EMBL" id="SJTG01000003">
    <property type="protein sequence ID" value="TCI08806.1"/>
    <property type="molecule type" value="Genomic_DNA"/>
</dbReference>
<dbReference type="AlphaFoldDB" id="A0A4R0YUI8"/>
<reference evidence="1 2" key="1">
    <citation type="submission" date="2019-02" db="EMBL/GenBank/DDBJ databases">
        <title>Dyella amyloliquefaciens sp. nov., isolated from forest soil.</title>
        <authorList>
            <person name="Gao Z.-H."/>
            <person name="Qiu L.-H."/>
        </authorList>
    </citation>
    <scope>NUCLEOTIDE SEQUENCE [LARGE SCALE GENOMIC DNA]</scope>
    <source>
        <strain evidence="1 2">KACC 12747</strain>
    </source>
</reference>
<organism evidence="1 2">
    <name type="scientific">Dyella soli</name>
    <dbReference type="NCBI Taxonomy" id="522319"/>
    <lineage>
        <taxon>Bacteria</taxon>
        <taxon>Pseudomonadati</taxon>
        <taxon>Pseudomonadota</taxon>
        <taxon>Gammaproteobacteria</taxon>
        <taxon>Lysobacterales</taxon>
        <taxon>Rhodanobacteraceae</taxon>
        <taxon>Dyella</taxon>
    </lineage>
</organism>
<name>A0A4R0YUI8_9GAMM</name>